<dbReference type="Proteomes" id="UP001500864">
    <property type="component" value="Unassembled WGS sequence"/>
</dbReference>
<proteinExistence type="predicted"/>
<dbReference type="EMBL" id="BAABIZ010000008">
    <property type="protein sequence ID" value="GAA5107765.1"/>
    <property type="molecule type" value="Genomic_DNA"/>
</dbReference>
<keyword evidence="1" id="KW-0175">Coiled coil</keyword>
<dbReference type="RefSeq" id="WP_345115919.1">
    <property type="nucleotide sequence ID" value="NZ_BAABIZ010000008.1"/>
</dbReference>
<evidence type="ECO:0000313" key="5">
    <source>
        <dbReference type="Proteomes" id="UP001500864"/>
    </source>
</evidence>
<evidence type="ECO:0000256" key="1">
    <source>
        <dbReference type="SAM" id="Coils"/>
    </source>
</evidence>
<evidence type="ECO:0000256" key="2">
    <source>
        <dbReference type="SAM" id="MobiDB-lite"/>
    </source>
</evidence>
<gene>
    <name evidence="4" type="ORF">GCM10023261_09400</name>
</gene>
<evidence type="ECO:0008006" key="6">
    <source>
        <dbReference type="Google" id="ProtNLM"/>
    </source>
</evidence>
<feature type="region of interest" description="Disordered" evidence="2">
    <location>
        <begin position="62"/>
        <end position="89"/>
    </location>
</feature>
<feature type="signal peptide" evidence="3">
    <location>
        <begin position="1"/>
        <end position="20"/>
    </location>
</feature>
<feature type="coiled-coil region" evidence="1">
    <location>
        <begin position="122"/>
        <end position="149"/>
    </location>
</feature>
<keyword evidence="5" id="KW-1185">Reference proteome</keyword>
<comment type="caution">
    <text evidence="4">The sequence shown here is derived from an EMBL/GenBank/DDBJ whole genome shotgun (WGS) entry which is preliminary data.</text>
</comment>
<sequence length="158" mass="17818">MKKYGLVALLSLSFISHATAQNTSEADDYYKKALENTQQLNVAKSKTAETIYQSAEENMKKIEEISQKLQDTQSKTSSTPEEPQAVQQKQAAQQALQIELLLLQARLQADSVKLQSLALIQAKDTKTTEERLEEKAQQKHEELIKTLKEKIEGSDVRL</sequence>
<accession>A0ABP9N311</accession>
<feature type="compositionally biased region" description="Polar residues" evidence="2">
    <location>
        <begin position="67"/>
        <end position="81"/>
    </location>
</feature>
<reference evidence="5" key="1">
    <citation type="journal article" date="2019" name="Int. J. Syst. Evol. Microbiol.">
        <title>The Global Catalogue of Microorganisms (GCM) 10K type strain sequencing project: providing services to taxonomists for standard genome sequencing and annotation.</title>
        <authorList>
            <consortium name="The Broad Institute Genomics Platform"/>
            <consortium name="The Broad Institute Genome Sequencing Center for Infectious Disease"/>
            <person name="Wu L."/>
            <person name="Ma J."/>
        </authorList>
    </citation>
    <scope>NUCLEOTIDE SEQUENCE [LARGE SCALE GENOMIC DNA]</scope>
    <source>
        <strain evidence="5">JCM 17712</strain>
    </source>
</reference>
<evidence type="ECO:0000313" key="4">
    <source>
        <dbReference type="EMBL" id="GAA5107765.1"/>
    </source>
</evidence>
<protein>
    <recommendedName>
        <fullName evidence="6">VirB5</fullName>
    </recommendedName>
</protein>
<name>A0ABP9N311_9HYPH</name>
<organism evidence="4 5">
    <name type="scientific">Bartonella jaculi</name>
    <dbReference type="NCBI Taxonomy" id="686226"/>
    <lineage>
        <taxon>Bacteria</taxon>
        <taxon>Pseudomonadati</taxon>
        <taxon>Pseudomonadota</taxon>
        <taxon>Alphaproteobacteria</taxon>
        <taxon>Hyphomicrobiales</taxon>
        <taxon>Bartonellaceae</taxon>
        <taxon>Bartonella</taxon>
    </lineage>
</organism>
<feature type="chain" id="PRO_5045712803" description="VirB5" evidence="3">
    <location>
        <begin position="21"/>
        <end position="158"/>
    </location>
</feature>
<keyword evidence="3" id="KW-0732">Signal</keyword>
<evidence type="ECO:0000256" key="3">
    <source>
        <dbReference type="SAM" id="SignalP"/>
    </source>
</evidence>